<keyword evidence="1" id="KW-0732">Signal</keyword>
<name>A0A250IFB5_9BACT</name>
<dbReference type="EMBL" id="CP022163">
    <property type="protein sequence ID" value="ATB29841.1"/>
    <property type="molecule type" value="Genomic_DNA"/>
</dbReference>
<protein>
    <recommendedName>
        <fullName evidence="4">Ricin B lectin domain-containing protein</fullName>
    </recommendedName>
</protein>
<evidence type="ECO:0000313" key="3">
    <source>
        <dbReference type="Proteomes" id="UP000217289"/>
    </source>
</evidence>
<feature type="chain" id="PRO_5012874308" description="Ricin B lectin domain-containing protein" evidence="1">
    <location>
        <begin position="25"/>
        <end position="181"/>
    </location>
</feature>
<proteinExistence type="predicted"/>
<gene>
    <name evidence="2" type="ORF">MEBOL_003296</name>
</gene>
<dbReference type="SUPFAM" id="SSF50370">
    <property type="entry name" value="Ricin B-like lectins"/>
    <property type="match status" value="1"/>
</dbReference>
<evidence type="ECO:0000313" key="2">
    <source>
        <dbReference type="EMBL" id="ATB29841.1"/>
    </source>
</evidence>
<evidence type="ECO:0008006" key="4">
    <source>
        <dbReference type="Google" id="ProtNLM"/>
    </source>
</evidence>
<dbReference type="InterPro" id="IPR035992">
    <property type="entry name" value="Ricin_B-like_lectins"/>
</dbReference>
<organism evidence="2 3">
    <name type="scientific">Melittangium boletus DSM 14713</name>
    <dbReference type="NCBI Taxonomy" id="1294270"/>
    <lineage>
        <taxon>Bacteria</taxon>
        <taxon>Pseudomonadati</taxon>
        <taxon>Myxococcota</taxon>
        <taxon>Myxococcia</taxon>
        <taxon>Myxococcales</taxon>
        <taxon>Cystobacterineae</taxon>
        <taxon>Archangiaceae</taxon>
        <taxon>Melittangium</taxon>
    </lineage>
</organism>
<evidence type="ECO:0000256" key="1">
    <source>
        <dbReference type="SAM" id="SignalP"/>
    </source>
</evidence>
<feature type="signal peptide" evidence="1">
    <location>
        <begin position="1"/>
        <end position="24"/>
    </location>
</feature>
<dbReference type="KEGG" id="mbd:MEBOL_003296"/>
<keyword evidence="3" id="KW-1185">Reference proteome</keyword>
<reference evidence="2 3" key="1">
    <citation type="submission" date="2017-06" db="EMBL/GenBank/DDBJ databases">
        <authorList>
            <person name="Kim H.J."/>
            <person name="Triplett B.A."/>
        </authorList>
    </citation>
    <scope>NUCLEOTIDE SEQUENCE [LARGE SCALE GENOMIC DNA]</scope>
    <source>
        <strain evidence="2 3">DSM 14713</strain>
    </source>
</reference>
<sequence length="181" mass="19481">MSPFKRRSCLSVFVSVLGAMAAGAVPLEEDRAMPGGGFPSPDRDFLLVNVGFSLCLTVVDGQVEGLPCVWDGAPLAQRWRYQDQQLISLMGGECFLAPSLVPCQYTRSFDVTYDLLTQHLVLTPRGALPSASCHVMDQDLHADASTGGGEPRYVPLRASLESNPCAVSRASSRWVIVPVSP</sequence>
<dbReference type="RefSeq" id="WP_157775054.1">
    <property type="nucleotide sequence ID" value="NZ_CP022163.1"/>
</dbReference>
<accession>A0A250IFB5</accession>
<dbReference type="Proteomes" id="UP000217289">
    <property type="component" value="Chromosome"/>
</dbReference>
<dbReference type="AlphaFoldDB" id="A0A250IFB5"/>